<accession>A0ABV0ATT6</accession>
<organism evidence="2 3">
    <name type="scientific">Microbispora maris</name>
    <dbReference type="NCBI Taxonomy" id="3144104"/>
    <lineage>
        <taxon>Bacteria</taxon>
        <taxon>Bacillati</taxon>
        <taxon>Actinomycetota</taxon>
        <taxon>Actinomycetes</taxon>
        <taxon>Streptosporangiales</taxon>
        <taxon>Streptosporangiaceae</taxon>
        <taxon>Microbispora</taxon>
    </lineage>
</organism>
<comment type="caution">
    <text evidence="2">The sequence shown here is derived from an EMBL/GenBank/DDBJ whole genome shotgun (WGS) entry which is preliminary data.</text>
</comment>
<dbReference type="EMBL" id="JBDJAW010000025">
    <property type="protein sequence ID" value="MEN3538663.1"/>
    <property type="molecule type" value="Genomic_DNA"/>
</dbReference>
<keyword evidence="1" id="KW-0472">Membrane</keyword>
<reference evidence="2 3" key="1">
    <citation type="submission" date="2024-05" db="EMBL/GenBank/DDBJ databases">
        <title>Microbispora sp.ZYX-F-249.</title>
        <authorList>
            <person name="Xie H."/>
        </authorList>
    </citation>
    <scope>NUCLEOTIDE SEQUENCE [LARGE SCALE GENOMIC DNA]</scope>
    <source>
        <strain evidence="2 3">ZYX-F-249</strain>
    </source>
</reference>
<name>A0ABV0ATT6_9ACTN</name>
<feature type="transmembrane region" description="Helical" evidence="1">
    <location>
        <begin position="28"/>
        <end position="46"/>
    </location>
</feature>
<protein>
    <submittedName>
        <fullName evidence="2">Uncharacterized protein</fullName>
    </submittedName>
</protein>
<gene>
    <name evidence="2" type="ORF">AAH991_26365</name>
</gene>
<proteinExistence type="predicted"/>
<evidence type="ECO:0000313" key="3">
    <source>
        <dbReference type="Proteomes" id="UP001447516"/>
    </source>
</evidence>
<keyword evidence="1" id="KW-0812">Transmembrane</keyword>
<dbReference type="Proteomes" id="UP001447516">
    <property type="component" value="Unassembled WGS sequence"/>
</dbReference>
<evidence type="ECO:0000256" key="1">
    <source>
        <dbReference type="SAM" id="Phobius"/>
    </source>
</evidence>
<sequence length="115" mass="12237">MTAVVIREPVGRHRERVPVRAITSRENIAACLVPVAGVALVALGILDWLAAMSLIRGVQCGLYEQGGVLDCGGSSTLDEAVLLGPLLALPMFVAETWLIARGIRRIAAGREHNRA</sequence>
<keyword evidence="1" id="KW-1133">Transmembrane helix</keyword>
<dbReference type="RefSeq" id="WP_346228593.1">
    <property type="nucleotide sequence ID" value="NZ_JBDJAW010000025.1"/>
</dbReference>
<evidence type="ECO:0000313" key="2">
    <source>
        <dbReference type="EMBL" id="MEN3538663.1"/>
    </source>
</evidence>
<feature type="transmembrane region" description="Helical" evidence="1">
    <location>
        <begin position="80"/>
        <end position="100"/>
    </location>
</feature>
<keyword evidence="3" id="KW-1185">Reference proteome</keyword>